<evidence type="ECO:0000313" key="2">
    <source>
        <dbReference type="Proteomes" id="UP001153954"/>
    </source>
</evidence>
<comment type="caution">
    <text evidence="1">The sequence shown here is derived from an EMBL/GenBank/DDBJ whole genome shotgun (WGS) entry which is preliminary data.</text>
</comment>
<dbReference type="EMBL" id="CAKOGL010000031">
    <property type="protein sequence ID" value="CAH2108717.1"/>
    <property type="molecule type" value="Genomic_DNA"/>
</dbReference>
<protein>
    <submittedName>
        <fullName evidence="1">Uncharacterized protein</fullName>
    </submittedName>
</protein>
<dbReference type="AlphaFoldDB" id="A0AAU9VBS7"/>
<gene>
    <name evidence="1" type="ORF">EEDITHA_LOCUS22625</name>
</gene>
<proteinExistence type="predicted"/>
<dbReference type="Proteomes" id="UP001153954">
    <property type="component" value="Unassembled WGS sequence"/>
</dbReference>
<sequence length="310" mass="35152">MLVRKVFGAPRRAVCRLRPTQVQDHPLAPHPCTTPPPTPCPGVSARCIANFILFLHCHAFLGHRLGFGLRVVVSFYVIVKSFSRYRCREETVRFRYSLCICGKSISRYGWRSMRVRTCPATADRSTRARPALRPPLFGGRTRATPNSFEGGTLNAITSHNLIKTCISTVGTELRNDGAKLVISHADDRSTPHKSHGALILNDTPQLNYTTASSSHPHTLASPSPLPFQRHGNYYAETWHPYYTLPVRQRQLEGLHSNQPPETMLENFTVLLTDSYKSDHFYDSFHLIFCFFLMNISFKLGFRDILVLRHS</sequence>
<name>A0AAU9VBS7_EUPED</name>
<evidence type="ECO:0000313" key="1">
    <source>
        <dbReference type="EMBL" id="CAH2108717.1"/>
    </source>
</evidence>
<accession>A0AAU9VBS7</accession>
<reference evidence="1" key="1">
    <citation type="submission" date="2022-03" db="EMBL/GenBank/DDBJ databases">
        <authorList>
            <person name="Tunstrom K."/>
        </authorList>
    </citation>
    <scope>NUCLEOTIDE SEQUENCE</scope>
</reference>
<organism evidence="1 2">
    <name type="scientific">Euphydryas editha</name>
    <name type="common">Edith's checkerspot</name>
    <dbReference type="NCBI Taxonomy" id="104508"/>
    <lineage>
        <taxon>Eukaryota</taxon>
        <taxon>Metazoa</taxon>
        <taxon>Ecdysozoa</taxon>
        <taxon>Arthropoda</taxon>
        <taxon>Hexapoda</taxon>
        <taxon>Insecta</taxon>
        <taxon>Pterygota</taxon>
        <taxon>Neoptera</taxon>
        <taxon>Endopterygota</taxon>
        <taxon>Lepidoptera</taxon>
        <taxon>Glossata</taxon>
        <taxon>Ditrysia</taxon>
        <taxon>Papilionoidea</taxon>
        <taxon>Nymphalidae</taxon>
        <taxon>Nymphalinae</taxon>
        <taxon>Euphydryas</taxon>
    </lineage>
</organism>
<keyword evidence="2" id="KW-1185">Reference proteome</keyword>